<dbReference type="InterPro" id="IPR010090">
    <property type="entry name" value="Phage_tape_meas"/>
</dbReference>
<protein>
    <submittedName>
        <fullName evidence="4">Phage tail length tape measure protein</fullName>
    </submittedName>
</protein>
<proteinExistence type="predicted"/>
<dbReference type="PANTHER" id="PTHR37813">
    <property type="entry name" value="FELS-2 PROPHAGE PROTEIN"/>
    <property type="match status" value="1"/>
</dbReference>
<keyword evidence="2" id="KW-0472">Membrane</keyword>
<dbReference type="AlphaFoldDB" id="A0A1Q2C817"/>
<dbReference type="NCBIfam" id="TIGR01760">
    <property type="entry name" value="tape_meas_TP901"/>
    <property type="match status" value="1"/>
</dbReference>
<evidence type="ECO:0000313" key="5">
    <source>
        <dbReference type="Proteomes" id="UP000188159"/>
    </source>
</evidence>
<evidence type="ECO:0000256" key="1">
    <source>
        <dbReference type="ARBA" id="ARBA00022612"/>
    </source>
</evidence>
<evidence type="ECO:0000259" key="3">
    <source>
        <dbReference type="Pfam" id="PF10145"/>
    </source>
</evidence>
<sequence>MANRFVDATLRLVDKFSSPLSKATAEMQAKGRQIQKTANSIKRTGKNLESVGTSLEKKVTVPIIGIMAASGKMADTFEKDMGQVNTLLDNHNHLKSYKNMAIKTSNETGIALHTISEGVYQMISSIGDSGTKTQKIFNVAAKAAKGGGSSVQESVALISSAMKGYDSVNVKTAQSISDMAFQTQKLGVTTYKELAASMQPLFPLGKSLNVSYQELFGSMATLTGVTGNTAEVTTQMKGLFTGLLKPTESMSKLMQKYGYENGQAMIKAEGMQGVLKILQKETGGQSNKMAQLFSNSRALTAALALTGSQYETFKEKTAKMGKAQGSTEKALQDMQTSMSKLRKTINVVKNSLTVFGSAVLQVVVPPATKAANKLSELTDRFSKLSPETQKFIVKVALIVAAVGPAIVIIAKLTQGVGALYWNVGRMIKTVQGAESFASLITPGGKIVLILTGIAIAAVLVYKNWNKITAAAKNMQKTAVTALNAAGVDTKKLGSTVKSIAKTASSAFGTIGKGAGKIISGLRPVATFLSGAFKKTFNIVLRFVVARYAGWLKSTIDVAHGVTTAFKGIIEFISGVFTGNWKKAWNGVKNIFKGAFEALVGIAKAPLNTVIGLVNTAISGLNKVSVKIPSWVPGKYGGKQYGINIPKIPMLAKGTNNWSGGIVQINEKGGEIVDLPRGSRVYPHDDSVRMARNEGKKVYKIEKLADTIIVREEADIDKIAERIADKLEAVPA</sequence>
<name>A0A1Q2C817_ANAHA</name>
<feature type="transmembrane region" description="Helical" evidence="2">
    <location>
        <begin position="446"/>
        <end position="464"/>
    </location>
</feature>
<evidence type="ECO:0000313" key="4">
    <source>
        <dbReference type="EMBL" id="AQP39892.1"/>
    </source>
</evidence>
<dbReference type="PANTHER" id="PTHR37813:SF1">
    <property type="entry name" value="FELS-2 PROPHAGE PROTEIN"/>
    <property type="match status" value="1"/>
</dbReference>
<dbReference type="Pfam" id="PF10145">
    <property type="entry name" value="PhageMin_Tail"/>
    <property type="match status" value="1"/>
</dbReference>
<keyword evidence="2" id="KW-1133">Transmembrane helix</keyword>
<reference evidence="4 5" key="1">
    <citation type="journal article" date="2016" name="Sci. Rep.">
        <title>Accelerated dysbiosis of gut microbiota during aggravation of DSS-induced colitis by a butyrate-producing bacterium.</title>
        <authorList>
            <person name="Zhang Q."/>
            <person name="Wu Y."/>
            <person name="Wang J."/>
            <person name="Wu G."/>
            <person name="Long W."/>
            <person name="Xue Z."/>
            <person name="Wang L."/>
            <person name="Zhang X."/>
            <person name="Pang X."/>
            <person name="Zhao Y."/>
            <person name="Zhao L."/>
            <person name="Zhang C."/>
        </authorList>
    </citation>
    <scope>NUCLEOTIDE SEQUENCE [LARGE SCALE GENOMIC DNA]</scope>
    <source>
        <strain evidence="4 5">BPB5</strain>
    </source>
</reference>
<keyword evidence="2" id="KW-0812">Transmembrane</keyword>
<organism evidence="4 5">
    <name type="scientific">Anaerostipes hadrus</name>
    <dbReference type="NCBI Taxonomy" id="649756"/>
    <lineage>
        <taxon>Bacteria</taxon>
        <taxon>Bacillati</taxon>
        <taxon>Bacillota</taxon>
        <taxon>Clostridia</taxon>
        <taxon>Lachnospirales</taxon>
        <taxon>Lachnospiraceae</taxon>
        <taxon>Anaerostipes</taxon>
    </lineage>
</organism>
<dbReference type="RefSeq" id="WP_077326751.1">
    <property type="nucleotide sequence ID" value="NZ_CP012098.1"/>
</dbReference>
<accession>A0A1Q2C817</accession>
<feature type="domain" description="Phage tail tape measure protein" evidence="3">
    <location>
        <begin position="99"/>
        <end position="292"/>
    </location>
</feature>
<gene>
    <name evidence="4" type="ORF">DO83_10060</name>
</gene>
<dbReference type="EMBL" id="CP012098">
    <property type="protein sequence ID" value="AQP39892.1"/>
    <property type="molecule type" value="Genomic_DNA"/>
</dbReference>
<evidence type="ECO:0000256" key="2">
    <source>
        <dbReference type="SAM" id="Phobius"/>
    </source>
</evidence>
<keyword evidence="1" id="KW-1188">Viral release from host cell</keyword>
<dbReference type="Proteomes" id="UP000188159">
    <property type="component" value="Chromosome"/>
</dbReference>